<dbReference type="InterPro" id="IPR032710">
    <property type="entry name" value="NTF2-like_dom_sf"/>
</dbReference>
<protein>
    <submittedName>
        <fullName evidence="2">Polyketide cyclase</fullName>
    </submittedName>
</protein>
<dbReference type="Proteomes" id="UP000218505">
    <property type="component" value="Chromosome"/>
</dbReference>
<reference evidence="2" key="1">
    <citation type="submission" date="2017-09" db="EMBL/GenBank/DDBJ databases">
        <title>Complete Genome Sequence of ansamitocin-producing Bacterium Actinosynnema pretiosum X47.</title>
        <authorList>
            <person name="Cao G."/>
            <person name="Zong G."/>
            <person name="Zhong C."/>
            <person name="Fu J."/>
        </authorList>
    </citation>
    <scope>NUCLEOTIDE SEQUENCE [LARGE SCALE GENOMIC DNA]</scope>
    <source>
        <strain evidence="2">X47</strain>
    </source>
</reference>
<evidence type="ECO:0000313" key="3">
    <source>
        <dbReference type="Proteomes" id="UP000218505"/>
    </source>
</evidence>
<gene>
    <name evidence="2" type="ORF">CNX65_18545</name>
</gene>
<accession>A0A290Z7R5</accession>
<dbReference type="InterPro" id="IPR037401">
    <property type="entry name" value="SnoaL-like"/>
</dbReference>
<proteinExistence type="predicted"/>
<dbReference type="SUPFAM" id="SSF54427">
    <property type="entry name" value="NTF2-like"/>
    <property type="match status" value="1"/>
</dbReference>
<dbReference type="AlphaFoldDB" id="A0A290Z7R5"/>
<dbReference type="EMBL" id="CP023445">
    <property type="protein sequence ID" value="ATE55036.1"/>
    <property type="molecule type" value="Genomic_DNA"/>
</dbReference>
<feature type="domain" description="SnoaL-like" evidence="1">
    <location>
        <begin position="5"/>
        <end position="121"/>
    </location>
</feature>
<name>A0A290Z7R5_9PSEU</name>
<evidence type="ECO:0000259" key="1">
    <source>
        <dbReference type="Pfam" id="PF13577"/>
    </source>
</evidence>
<evidence type="ECO:0000313" key="2">
    <source>
        <dbReference type="EMBL" id="ATE55036.1"/>
    </source>
</evidence>
<dbReference type="Pfam" id="PF13577">
    <property type="entry name" value="SnoaL_4"/>
    <property type="match status" value="1"/>
</dbReference>
<sequence length="135" mass="14125">MALTTEDRREITETLSLLGHLADSGRADRLEEVFTPDAVYDLTAAGLGAFSGIDAIRQASERIGAHGPVAHHLTNVVVGGEEDGVVSVLSKGLLLMADGRVESIVVADDVRRHGGGWRIARHVVTPQPAPEAGGA</sequence>
<organism evidence="2 3">
    <name type="scientific">Actinosynnema pretiosum</name>
    <dbReference type="NCBI Taxonomy" id="42197"/>
    <lineage>
        <taxon>Bacteria</taxon>
        <taxon>Bacillati</taxon>
        <taxon>Actinomycetota</taxon>
        <taxon>Actinomycetes</taxon>
        <taxon>Pseudonocardiales</taxon>
        <taxon>Pseudonocardiaceae</taxon>
        <taxon>Actinosynnema</taxon>
    </lineage>
</organism>
<keyword evidence="3" id="KW-1185">Reference proteome</keyword>
<dbReference type="RefSeq" id="WP_096494755.1">
    <property type="nucleotide sequence ID" value="NZ_CP023445.1"/>
</dbReference>
<dbReference type="KEGG" id="apre:CNX65_18545"/>
<dbReference type="Gene3D" id="3.10.450.50">
    <property type="match status" value="1"/>
</dbReference>